<dbReference type="GO" id="GO:0016787">
    <property type="term" value="F:hydrolase activity"/>
    <property type="evidence" value="ECO:0007669"/>
    <property type="project" value="UniProtKB-KW"/>
</dbReference>
<keyword evidence="1" id="KW-1133">Transmembrane helix</keyword>
<dbReference type="Pfam" id="PF16262">
    <property type="entry name" value="DUF4916"/>
    <property type="match status" value="1"/>
</dbReference>
<proteinExistence type="predicted"/>
<accession>A0AA41U9Q0</accession>
<dbReference type="SUPFAM" id="SSF55811">
    <property type="entry name" value="Nudix"/>
    <property type="match status" value="1"/>
</dbReference>
<dbReference type="RefSeq" id="WP_236089648.1">
    <property type="nucleotide sequence ID" value="NZ_JAKGSG010000035.1"/>
</dbReference>
<dbReference type="InterPro" id="IPR015797">
    <property type="entry name" value="NUDIX_hydrolase-like_dom_sf"/>
</dbReference>
<dbReference type="AlphaFoldDB" id="A0AA41U9Q0"/>
<keyword evidence="2" id="KW-0378">Hydrolase</keyword>
<feature type="transmembrane region" description="Helical" evidence="1">
    <location>
        <begin position="286"/>
        <end position="307"/>
    </location>
</feature>
<protein>
    <submittedName>
        <fullName evidence="2">NUDIX hydrolase family protein</fullName>
    </submittedName>
</protein>
<name>A0AA41U9Q0_9MICO</name>
<organism evidence="2 3">
    <name type="scientific">Antribacter soli</name>
    <dbReference type="NCBI Taxonomy" id="2910976"/>
    <lineage>
        <taxon>Bacteria</taxon>
        <taxon>Bacillati</taxon>
        <taxon>Actinomycetota</taxon>
        <taxon>Actinomycetes</taxon>
        <taxon>Micrococcales</taxon>
        <taxon>Promicromonosporaceae</taxon>
        <taxon>Antribacter</taxon>
    </lineage>
</organism>
<dbReference type="Proteomes" id="UP001165405">
    <property type="component" value="Unassembled WGS sequence"/>
</dbReference>
<evidence type="ECO:0000313" key="3">
    <source>
        <dbReference type="Proteomes" id="UP001165405"/>
    </source>
</evidence>
<keyword evidence="1" id="KW-0812">Transmembrane</keyword>
<feature type="transmembrane region" description="Helical" evidence="1">
    <location>
        <begin position="183"/>
        <end position="205"/>
    </location>
</feature>
<keyword evidence="3" id="KW-1185">Reference proteome</keyword>
<feature type="transmembrane region" description="Helical" evidence="1">
    <location>
        <begin position="212"/>
        <end position="230"/>
    </location>
</feature>
<evidence type="ECO:0000313" key="2">
    <source>
        <dbReference type="EMBL" id="MCF4121847.1"/>
    </source>
</evidence>
<dbReference type="Gene3D" id="3.90.79.10">
    <property type="entry name" value="Nucleoside Triphosphate Pyrophosphohydrolase"/>
    <property type="match status" value="1"/>
</dbReference>
<dbReference type="EMBL" id="JAKGSG010000035">
    <property type="protein sequence ID" value="MCF4121847.1"/>
    <property type="molecule type" value="Genomic_DNA"/>
</dbReference>
<reference evidence="2" key="1">
    <citation type="submission" date="2022-01" db="EMBL/GenBank/DDBJ databases">
        <title>Antribacter sp. nov., isolated from Guizhou of China.</title>
        <authorList>
            <person name="Chengliang C."/>
            <person name="Ya Z."/>
        </authorList>
    </citation>
    <scope>NUCLEOTIDE SEQUENCE</scope>
    <source>
        <strain evidence="2">KLBMP 9083</strain>
    </source>
</reference>
<gene>
    <name evidence="2" type="ORF">L1785_12725</name>
</gene>
<comment type="caution">
    <text evidence="2">The sequence shown here is derived from an EMBL/GenBank/DDBJ whole genome shotgun (WGS) entry which is preliminary data.</text>
</comment>
<evidence type="ECO:0000256" key="1">
    <source>
        <dbReference type="SAM" id="Phobius"/>
    </source>
</evidence>
<sequence>MASGHFSDTEWREISDRLPIACVDVLPVVHDGEGRIAKVGLILRGSPFGKVWCHVGGRLLIDETLAEAARRELDAVDPSGAGALPRRPFMVNEYFRELRPGLGHDPRKHAVAACFVATYPDDRPLTVTGEADDFAWYRTDDLPGDLWPGTGQMVAQAAGEPGWREEQAVYSAVNDRHVSSNGLMWQTPVLAMTAMAFLLTIALGGGAEWRRALAAALSAVVAVASVQLMARHSSLELRDAELLWEMERVHGMRPVHAPPSSRRALGARRGGGGPVNLLASFRSRNVWMAAMASFAVVSVVVAVLAVFGL</sequence>
<keyword evidence="1" id="KW-0472">Membrane</keyword>
<dbReference type="InterPro" id="IPR032582">
    <property type="entry name" value="DUF4916"/>
</dbReference>